<accession>A0A0M3IQ23</accession>
<dbReference type="Proteomes" id="UP000036681">
    <property type="component" value="Unplaced"/>
</dbReference>
<organism evidence="1 2">
    <name type="scientific">Ascaris lumbricoides</name>
    <name type="common">Giant roundworm</name>
    <dbReference type="NCBI Taxonomy" id="6252"/>
    <lineage>
        <taxon>Eukaryota</taxon>
        <taxon>Metazoa</taxon>
        <taxon>Ecdysozoa</taxon>
        <taxon>Nematoda</taxon>
        <taxon>Chromadorea</taxon>
        <taxon>Rhabditida</taxon>
        <taxon>Spirurina</taxon>
        <taxon>Ascaridomorpha</taxon>
        <taxon>Ascaridoidea</taxon>
        <taxon>Ascarididae</taxon>
        <taxon>Ascaris</taxon>
    </lineage>
</organism>
<reference evidence="2" key="1">
    <citation type="submission" date="2017-02" db="UniProtKB">
        <authorList>
            <consortium name="WormBaseParasite"/>
        </authorList>
    </citation>
    <scope>IDENTIFICATION</scope>
</reference>
<sequence>MTSSMVLSIILTDKVKICCSLQYLMDSFKYLWENCHQLSTNIEYSHGAATNSLMFFYKTIPQTCPMRFISPFQSSHCGDFIIE</sequence>
<keyword evidence="1" id="KW-1185">Reference proteome</keyword>
<name>A0A0M3IQ23_ASCLU</name>
<evidence type="ECO:0000313" key="1">
    <source>
        <dbReference type="Proteomes" id="UP000036681"/>
    </source>
</evidence>
<dbReference type="WBParaSite" id="ALUE_0002085101-mRNA-1">
    <property type="protein sequence ID" value="ALUE_0002085101-mRNA-1"/>
    <property type="gene ID" value="ALUE_0002085101"/>
</dbReference>
<protein>
    <submittedName>
        <fullName evidence="2">Secreted protein</fullName>
    </submittedName>
</protein>
<proteinExistence type="predicted"/>
<evidence type="ECO:0000313" key="2">
    <source>
        <dbReference type="WBParaSite" id="ALUE_0002085101-mRNA-1"/>
    </source>
</evidence>
<dbReference type="AlphaFoldDB" id="A0A0M3IQ23"/>